<dbReference type="GO" id="GO:0006879">
    <property type="term" value="P:intracellular iron ion homeostasis"/>
    <property type="evidence" value="ECO:0007669"/>
    <property type="project" value="TreeGrafter"/>
</dbReference>
<dbReference type="GO" id="GO:0006878">
    <property type="term" value="P:intracellular copper ion homeostasis"/>
    <property type="evidence" value="ECO:0007669"/>
    <property type="project" value="TreeGrafter"/>
</dbReference>
<evidence type="ECO:0000256" key="4">
    <source>
        <dbReference type="ARBA" id="ARBA00023008"/>
    </source>
</evidence>
<dbReference type="PANTHER" id="PTHR28088:SF5">
    <property type="entry name" value="TRANSCRIPTIONAL ACTIVATOR HAA1-RELATED"/>
    <property type="match status" value="1"/>
</dbReference>
<dbReference type="InterPro" id="IPR036395">
    <property type="entry name" value="Cu_fist_DNA-bd_dom_sf"/>
</dbReference>
<dbReference type="GO" id="GO:0005507">
    <property type="term" value="F:copper ion binding"/>
    <property type="evidence" value="ECO:0007669"/>
    <property type="project" value="InterPro"/>
</dbReference>
<dbReference type="Gene3D" id="3.90.430.10">
    <property type="entry name" value="Copper fist DNA-binding domain"/>
    <property type="match status" value="1"/>
</dbReference>
<feature type="non-terminal residue" evidence="9">
    <location>
        <position position="60"/>
    </location>
</feature>
<dbReference type="GO" id="GO:0000981">
    <property type="term" value="F:DNA-binding transcription factor activity, RNA polymerase II-specific"/>
    <property type="evidence" value="ECO:0007669"/>
    <property type="project" value="TreeGrafter"/>
</dbReference>
<dbReference type="GO" id="GO:0005634">
    <property type="term" value="C:nucleus"/>
    <property type="evidence" value="ECO:0007669"/>
    <property type="project" value="UniProtKB-SubCell"/>
</dbReference>
<feature type="domain" description="Copper-fist" evidence="8">
    <location>
        <begin position="1"/>
        <end position="39"/>
    </location>
</feature>
<accession>A0A4P9XTL0</accession>
<evidence type="ECO:0000313" key="9">
    <source>
        <dbReference type="EMBL" id="RKP09486.1"/>
    </source>
</evidence>
<dbReference type="AlphaFoldDB" id="A0A4P9XTL0"/>
<protein>
    <submittedName>
        <fullName evidence="9">Copper fist DNA binding domain-containing protein</fullName>
    </submittedName>
</protein>
<evidence type="ECO:0000259" key="8">
    <source>
        <dbReference type="PROSITE" id="PS50073"/>
    </source>
</evidence>
<dbReference type="PROSITE" id="PS50073">
    <property type="entry name" value="COPPER_FIST_2"/>
    <property type="match status" value="1"/>
</dbReference>
<dbReference type="Proteomes" id="UP000271241">
    <property type="component" value="Unassembled WGS sequence"/>
</dbReference>
<dbReference type="STRING" id="78915.A0A4P9XTL0"/>
<keyword evidence="2" id="KW-0479">Metal-binding</keyword>
<keyword evidence="3" id="KW-0862">Zinc</keyword>
<sequence>IVRNGEKYACATCIKGHRVSSCKHADRPLLLVRKRGRPSTQCEHCRELRVERQLHVKCIC</sequence>
<keyword evidence="5" id="KW-0805">Transcription regulation</keyword>
<evidence type="ECO:0000256" key="6">
    <source>
        <dbReference type="ARBA" id="ARBA00023163"/>
    </source>
</evidence>
<dbReference type="Pfam" id="PF00649">
    <property type="entry name" value="Copper-fist"/>
    <property type="match status" value="1"/>
</dbReference>
<evidence type="ECO:0000256" key="7">
    <source>
        <dbReference type="ARBA" id="ARBA00023242"/>
    </source>
</evidence>
<dbReference type="InterPro" id="IPR051763">
    <property type="entry name" value="Copper_Homeo_Regul"/>
</dbReference>
<keyword evidence="7" id="KW-0539">Nucleus</keyword>
<comment type="subcellular location">
    <subcellularLocation>
        <location evidence="1">Nucleus</location>
    </subcellularLocation>
</comment>
<dbReference type="GO" id="GO:0000978">
    <property type="term" value="F:RNA polymerase II cis-regulatory region sequence-specific DNA binding"/>
    <property type="evidence" value="ECO:0007669"/>
    <property type="project" value="TreeGrafter"/>
</dbReference>
<gene>
    <name evidence="9" type="ORF">THASP1DRAFT_11326</name>
</gene>
<evidence type="ECO:0000256" key="1">
    <source>
        <dbReference type="ARBA" id="ARBA00004123"/>
    </source>
</evidence>
<dbReference type="PANTHER" id="PTHR28088">
    <property type="entry name" value="TRANSCRIPTIONAL ACTIVATOR HAA1-RELATED"/>
    <property type="match status" value="1"/>
</dbReference>
<reference evidence="10" key="1">
    <citation type="journal article" date="2018" name="Nat. Microbiol.">
        <title>Leveraging single-cell genomics to expand the fungal tree of life.</title>
        <authorList>
            <person name="Ahrendt S.R."/>
            <person name="Quandt C.A."/>
            <person name="Ciobanu D."/>
            <person name="Clum A."/>
            <person name="Salamov A."/>
            <person name="Andreopoulos B."/>
            <person name="Cheng J.F."/>
            <person name="Woyke T."/>
            <person name="Pelin A."/>
            <person name="Henrissat B."/>
            <person name="Reynolds N.K."/>
            <person name="Benny G.L."/>
            <person name="Smith M.E."/>
            <person name="James T.Y."/>
            <person name="Grigoriev I.V."/>
        </authorList>
    </citation>
    <scope>NUCLEOTIDE SEQUENCE [LARGE SCALE GENOMIC DNA]</scope>
    <source>
        <strain evidence="10">RSA 1356</strain>
    </source>
</reference>
<dbReference type="SMART" id="SM00412">
    <property type="entry name" value="Cu_FIST"/>
    <property type="match status" value="1"/>
</dbReference>
<organism evidence="9 10">
    <name type="scientific">Thamnocephalis sphaerospora</name>
    <dbReference type="NCBI Taxonomy" id="78915"/>
    <lineage>
        <taxon>Eukaryota</taxon>
        <taxon>Fungi</taxon>
        <taxon>Fungi incertae sedis</taxon>
        <taxon>Zoopagomycota</taxon>
        <taxon>Zoopagomycotina</taxon>
        <taxon>Zoopagomycetes</taxon>
        <taxon>Zoopagales</taxon>
        <taxon>Sigmoideomycetaceae</taxon>
        <taxon>Thamnocephalis</taxon>
    </lineage>
</organism>
<feature type="non-terminal residue" evidence="9">
    <location>
        <position position="1"/>
    </location>
</feature>
<dbReference type="PRINTS" id="PR00617">
    <property type="entry name" value="COPPERFIST"/>
</dbReference>
<proteinExistence type="predicted"/>
<keyword evidence="6" id="KW-0804">Transcription</keyword>
<evidence type="ECO:0000256" key="3">
    <source>
        <dbReference type="ARBA" id="ARBA00022833"/>
    </source>
</evidence>
<dbReference type="SMART" id="SM01090">
    <property type="entry name" value="Copper-fist"/>
    <property type="match status" value="1"/>
</dbReference>
<dbReference type="SUPFAM" id="SSF57879">
    <property type="entry name" value="Zinc domain conserved in yeast copper-regulated transcription factors"/>
    <property type="match status" value="1"/>
</dbReference>
<dbReference type="OrthoDB" id="5600085at2759"/>
<dbReference type="InterPro" id="IPR001083">
    <property type="entry name" value="Cu_fist_DNA-bd_dom"/>
</dbReference>
<dbReference type="FunFam" id="3.90.430.10:FF:000001">
    <property type="entry name" value="Copper fist DNA-binding protein"/>
    <property type="match status" value="1"/>
</dbReference>
<name>A0A4P9XTL0_9FUNG</name>
<evidence type="ECO:0000256" key="2">
    <source>
        <dbReference type="ARBA" id="ARBA00022723"/>
    </source>
</evidence>
<dbReference type="GO" id="GO:0045944">
    <property type="term" value="P:positive regulation of transcription by RNA polymerase II"/>
    <property type="evidence" value="ECO:0007669"/>
    <property type="project" value="TreeGrafter"/>
</dbReference>
<keyword evidence="4" id="KW-0186">Copper</keyword>
<dbReference type="EMBL" id="KZ992511">
    <property type="protein sequence ID" value="RKP09486.1"/>
    <property type="molecule type" value="Genomic_DNA"/>
</dbReference>
<evidence type="ECO:0000256" key="5">
    <source>
        <dbReference type="ARBA" id="ARBA00023015"/>
    </source>
</evidence>
<keyword evidence="10" id="KW-1185">Reference proteome</keyword>
<evidence type="ECO:0000313" key="10">
    <source>
        <dbReference type="Proteomes" id="UP000271241"/>
    </source>
</evidence>